<evidence type="ECO:0000313" key="6">
    <source>
        <dbReference type="Proteomes" id="UP000298781"/>
    </source>
</evidence>
<dbReference type="GO" id="GO:0043565">
    <property type="term" value="F:sequence-specific DNA binding"/>
    <property type="evidence" value="ECO:0007669"/>
    <property type="project" value="InterPro"/>
</dbReference>
<dbReference type="OrthoDB" id="4601794at2"/>
<dbReference type="Pfam" id="PF12833">
    <property type="entry name" value="HTH_18"/>
    <property type="match status" value="1"/>
</dbReference>
<proteinExistence type="predicted"/>
<dbReference type="PANTHER" id="PTHR46796">
    <property type="entry name" value="HTH-TYPE TRANSCRIPTIONAL ACTIVATOR RHAS-RELATED"/>
    <property type="match status" value="1"/>
</dbReference>
<evidence type="ECO:0000259" key="4">
    <source>
        <dbReference type="PROSITE" id="PS01124"/>
    </source>
</evidence>
<evidence type="ECO:0000256" key="1">
    <source>
        <dbReference type="ARBA" id="ARBA00023015"/>
    </source>
</evidence>
<evidence type="ECO:0000256" key="2">
    <source>
        <dbReference type="ARBA" id="ARBA00023125"/>
    </source>
</evidence>
<reference evidence="5 6" key="1">
    <citation type="submission" date="2019-04" db="EMBL/GenBank/DDBJ databases">
        <title>Phreatobacter aquaticus sp. nov.</title>
        <authorList>
            <person name="Choi A."/>
        </authorList>
    </citation>
    <scope>NUCLEOTIDE SEQUENCE [LARGE SCALE GENOMIC DNA]</scope>
    <source>
        <strain evidence="5 6">KCTC 52518</strain>
    </source>
</reference>
<dbReference type="Proteomes" id="UP000298781">
    <property type="component" value="Chromosome"/>
</dbReference>
<name>A0A4D7B8H8_9HYPH</name>
<dbReference type="KEGG" id="pstg:E8M01_24690"/>
<dbReference type="InterPro" id="IPR018060">
    <property type="entry name" value="HTH_AraC"/>
</dbReference>
<feature type="domain" description="HTH araC/xylS-type" evidence="4">
    <location>
        <begin position="26"/>
        <end position="127"/>
    </location>
</feature>
<gene>
    <name evidence="5" type="ORF">E8M01_24690</name>
</gene>
<dbReference type="PROSITE" id="PS01124">
    <property type="entry name" value="HTH_ARAC_FAMILY_2"/>
    <property type="match status" value="1"/>
</dbReference>
<dbReference type="Gene3D" id="1.10.10.60">
    <property type="entry name" value="Homeodomain-like"/>
    <property type="match status" value="1"/>
</dbReference>
<evidence type="ECO:0000256" key="3">
    <source>
        <dbReference type="ARBA" id="ARBA00023163"/>
    </source>
</evidence>
<dbReference type="InterPro" id="IPR050204">
    <property type="entry name" value="AraC_XylS_family_regulators"/>
</dbReference>
<keyword evidence="6" id="KW-1185">Reference proteome</keyword>
<dbReference type="SMART" id="SM00342">
    <property type="entry name" value="HTH_ARAC"/>
    <property type="match status" value="1"/>
</dbReference>
<dbReference type="PRINTS" id="PR00032">
    <property type="entry name" value="HTHARAC"/>
</dbReference>
<keyword evidence="3" id="KW-0804">Transcription</keyword>
<keyword evidence="1" id="KW-0805">Transcription regulation</keyword>
<keyword evidence="2" id="KW-0238">DNA-binding</keyword>
<dbReference type="InterPro" id="IPR009057">
    <property type="entry name" value="Homeodomain-like_sf"/>
</dbReference>
<dbReference type="GO" id="GO:0003700">
    <property type="term" value="F:DNA-binding transcription factor activity"/>
    <property type="evidence" value="ECO:0007669"/>
    <property type="project" value="InterPro"/>
</dbReference>
<accession>A0A4D7B8H8</accession>
<sequence>MLDETSTMRFSTAEPTDRGFRAVRLDAIKRLVLDNLGEPDLTVGKAAAAQRVTPRYVQMLFEAEGTTFSAFVLGRRLAFAHRMFSDPRLAKRAIGAVALDAGFGDLSYFNRAFRRAYGETPSDLRNRTLCEARK</sequence>
<dbReference type="PANTHER" id="PTHR46796:SF6">
    <property type="entry name" value="ARAC SUBFAMILY"/>
    <property type="match status" value="1"/>
</dbReference>
<dbReference type="RefSeq" id="WP_136962588.1">
    <property type="nucleotide sequence ID" value="NZ_CP039690.1"/>
</dbReference>
<dbReference type="InterPro" id="IPR020449">
    <property type="entry name" value="Tscrpt_reg_AraC-type_HTH"/>
</dbReference>
<protein>
    <submittedName>
        <fullName evidence="5">Helix-turn-helix transcriptional regulator</fullName>
    </submittedName>
</protein>
<dbReference type="EMBL" id="CP039690">
    <property type="protein sequence ID" value="QCI67153.1"/>
    <property type="molecule type" value="Genomic_DNA"/>
</dbReference>
<organism evidence="5 6">
    <name type="scientific">Phreatobacter stygius</name>
    <dbReference type="NCBI Taxonomy" id="1940610"/>
    <lineage>
        <taxon>Bacteria</taxon>
        <taxon>Pseudomonadati</taxon>
        <taxon>Pseudomonadota</taxon>
        <taxon>Alphaproteobacteria</taxon>
        <taxon>Hyphomicrobiales</taxon>
        <taxon>Phreatobacteraceae</taxon>
        <taxon>Phreatobacter</taxon>
    </lineage>
</organism>
<evidence type="ECO:0000313" key="5">
    <source>
        <dbReference type="EMBL" id="QCI67153.1"/>
    </source>
</evidence>
<dbReference type="SUPFAM" id="SSF46689">
    <property type="entry name" value="Homeodomain-like"/>
    <property type="match status" value="1"/>
</dbReference>
<dbReference type="AlphaFoldDB" id="A0A4D7B8H8"/>